<dbReference type="KEGG" id="acin:CBP34_07720"/>
<dbReference type="SUPFAM" id="SSF51905">
    <property type="entry name" value="FAD/NAD(P)-binding domain"/>
    <property type="match status" value="1"/>
</dbReference>
<dbReference type="GO" id="GO:0033543">
    <property type="term" value="P:fatty acid beta-oxidation, unsaturated, even number, reductase/isomerase pathway"/>
    <property type="evidence" value="ECO:0007669"/>
    <property type="project" value="TreeGrafter"/>
</dbReference>
<evidence type="ECO:0000256" key="3">
    <source>
        <dbReference type="ARBA" id="ARBA00011048"/>
    </source>
</evidence>
<evidence type="ECO:0000256" key="7">
    <source>
        <dbReference type="ARBA" id="ARBA00023002"/>
    </source>
</evidence>
<dbReference type="GO" id="GO:0008670">
    <property type="term" value="F:2,4-dienoyl-CoA reductase (NADPH) activity"/>
    <property type="evidence" value="ECO:0007669"/>
    <property type="project" value="TreeGrafter"/>
</dbReference>
<comment type="cofactor">
    <cofactor evidence="1">
        <name>FMN</name>
        <dbReference type="ChEBI" id="CHEBI:58210"/>
    </cofactor>
</comment>
<evidence type="ECO:0000259" key="11">
    <source>
        <dbReference type="Pfam" id="PF07992"/>
    </source>
</evidence>
<dbReference type="PRINTS" id="PR00368">
    <property type="entry name" value="FADPNR"/>
</dbReference>
<dbReference type="InterPro" id="IPR036188">
    <property type="entry name" value="FAD/NAD-bd_sf"/>
</dbReference>
<sequence length="693" mass="73846">MTSSASIAPPPGQALYPHLLAPLDLGFTTIQNRVLMGSMHTGLEDGRDLTRMAAYFRERAEGDVGLIVTGGFAPNIAGWAKPFAGTLATSGAAKRHRVVTDAVHGAGGKIALQILHTGRYAYHPLAVAPSRLQSPISPFTPFALSARGVERQIRAFVNCAVKAREAGYDGVEVMGSEGYFINQFLSQATNLRTDAWGGDYSHRMRLPVEILARMREAVGPDFIIIYRLSMIDLVPGGSAWDEIVTLGKAVATGGANIVNTGIGWHEARVPTIATSVPRAAFAWVTQKMKAEFAAAGITTPLVTSNRINTPEVAEAVLADGCADMVSMARPLLADAAFVKKAREGRADRINTCIACNQACLDHVFQNKTSSCLVNPQACHETELVYRPTSARKRIAVVGAGPAGLTAATVAAERGHEVHLFDAAVAIGGQLNMAKVIPGKEEFHEMLRYLATRVEDTGVHLHLNQRVQAADLAGCDEVVIATGVEPRDPKIPGQDHAKVLSYIDVLRHGKPVGERVAIIGAGGIGFDVAEFLTQGDHPSTTLDLPAWKAEWGITDPAEARGGLAPNGPRVTPPARQVTLLQRKKGKLGAGLGKTTGWIHRTTLKMKQVQMVSGVNYERIADEGLLVSYGDQREDPTWIACDTVVLCAGQVPLRSLAEALEAAGRKPHLIGGALEAGELDAKRAIDQAARLAARL</sequence>
<evidence type="ECO:0000313" key="13">
    <source>
        <dbReference type="Proteomes" id="UP000194432"/>
    </source>
</evidence>
<dbReference type="PANTHER" id="PTHR42917">
    <property type="entry name" value="2,4-DIENOYL-COA REDUCTASE"/>
    <property type="match status" value="1"/>
</dbReference>
<dbReference type="Pfam" id="PF00724">
    <property type="entry name" value="Oxidored_FMN"/>
    <property type="match status" value="1"/>
</dbReference>
<evidence type="ECO:0000256" key="5">
    <source>
        <dbReference type="ARBA" id="ARBA00022643"/>
    </source>
</evidence>
<name>A0A240U126_9BURK</name>
<dbReference type="CDD" id="cd02930">
    <property type="entry name" value="DCR_FMN"/>
    <property type="match status" value="1"/>
</dbReference>
<feature type="domain" description="NADH:flavin oxidoreductase/NADH oxidase N-terminal" evidence="10">
    <location>
        <begin position="19"/>
        <end position="347"/>
    </location>
</feature>
<evidence type="ECO:0000256" key="8">
    <source>
        <dbReference type="ARBA" id="ARBA00023004"/>
    </source>
</evidence>
<dbReference type="InterPro" id="IPR013785">
    <property type="entry name" value="Aldolase_TIM"/>
</dbReference>
<dbReference type="Pfam" id="PF07992">
    <property type="entry name" value="Pyr_redox_2"/>
    <property type="match status" value="1"/>
</dbReference>
<keyword evidence="8" id="KW-0408">Iron</keyword>
<protein>
    <submittedName>
        <fullName evidence="12">NADPH-dependent 2,4-dienoyl-CoA reductase</fullName>
    </submittedName>
</protein>
<keyword evidence="9" id="KW-0411">Iron-sulfur</keyword>
<comment type="similarity">
    <text evidence="3">In the N-terminal section; belongs to the NADH:flavin oxidoreductase/NADH oxidase family.</text>
</comment>
<evidence type="ECO:0000256" key="9">
    <source>
        <dbReference type="ARBA" id="ARBA00023014"/>
    </source>
</evidence>
<keyword evidence="13" id="KW-1185">Reference proteome</keyword>
<feature type="domain" description="FAD/NAD(P)-binding" evidence="11">
    <location>
        <begin position="393"/>
        <end position="658"/>
    </location>
</feature>
<accession>A0A240U126</accession>
<keyword evidence="7" id="KW-0560">Oxidoreductase</keyword>
<dbReference type="RefSeq" id="WP_094097696.1">
    <property type="nucleotide sequence ID" value="NZ_CP021361.1"/>
</dbReference>
<keyword evidence="5" id="KW-0288">FMN</keyword>
<reference evidence="12 13" key="1">
    <citation type="submission" date="2017-05" db="EMBL/GenBank/DDBJ databases">
        <title>Polyphasic characterization of four soil-derived phenanthrene-degrading Acidovorax strains and proposal of Acidovorax phenanthrenivorans sp. nov.</title>
        <authorList>
            <person name="Singleton D.R."/>
            <person name="Lee J."/>
            <person name="Dickey A.N."/>
            <person name="Stroud A."/>
            <person name="Scholl E.H."/>
            <person name="Wright F.A."/>
            <person name="Aitken M.D."/>
        </authorList>
    </citation>
    <scope>NUCLEOTIDE SEQUENCE [LARGE SCALE GENOMIC DNA]</scope>
    <source>
        <strain evidence="12">NA3</strain>
    </source>
</reference>
<evidence type="ECO:0000256" key="4">
    <source>
        <dbReference type="ARBA" id="ARBA00022630"/>
    </source>
</evidence>
<dbReference type="SUPFAM" id="SSF51971">
    <property type="entry name" value="Nucleotide-binding domain"/>
    <property type="match status" value="1"/>
</dbReference>
<evidence type="ECO:0000256" key="1">
    <source>
        <dbReference type="ARBA" id="ARBA00001917"/>
    </source>
</evidence>
<keyword evidence="4" id="KW-0285">Flavoprotein</keyword>
<evidence type="ECO:0000259" key="10">
    <source>
        <dbReference type="Pfam" id="PF00724"/>
    </source>
</evidence>
<dbReference type="GO" id="GO:0051536">
    <property type="term" value="F:iron-sulfur cluster binding"/>
    <property type="evidence" value="ECO:0007669"/>
    <property type="project" value="UniProtKB-KW"/>
</dbReference>
<proteinExistence type="inferred from homology"/>
<dbReference type="PRINTS" id="PR00411">
    <property type="entry name" value="PNDRDTASEI"/>
</dbReference>
<dbReference type="SUPFAM" id="SSF51395">
    <property type="entry name" value="FMN-linked oxidoreductases"/>
    <property type="match status" value="1"/>
</dbReference>
<evidence type="ECO:0000256" key="2">
    <source>
        <dbReference type="ARBA" id="ARBA00001966"/>
    </source>
</evidence>
<dbReference type="GO" id="GO:0010181">
    <property type="term" value="F:FMN binding"/>
    <property type="evidence" value="ECO:0007669"/>
    <property type="project" value="InterPro"/>
</dbReference>
<gene>
    <name evidence="12" type="primary">fadH</name>
    <name evidence="12" type="ORF">CBP34_07720</name>
</gene>
<organism evidence="12 13">
    <name type="scientific">Acidovorax carolinensis</name>
    <dbReference type="NCBI Taxonomy" id="553814"/>
    <lineage>
        <taxon>Bacteria</taxon>
        <taxon>Pseudomonadati</taxon>
        <taxon>Pseudomonadota</taxon>
        <taxon>Betaproteobacteria</taxon>
        <taxon>Burkholderiales</taxon>
        <taxon>Comamonadaceae</taxon>
        <taxon>Acidovorax</taxon>
    </lineage>
</organism>
<dbReference type="AlphaFoldDB" id="A0A240U126"/>
<evidence type="ECO:0000256" key="6">
    <source>
        <dbReference type="ARBA" id="ARBA00022723"/>
    </source>
</evidence>
<evidence type="ECO:0000313" key="12">
    <source>
        <dbReference type="EMBL" id="ART51579.1"/>
    </source>
</evidence>
<keyword evidence="6" id="KW-0479">Metal-binding</keyword>
<dbReference type="Proteomes" id="UP000194432">
    <property type="component" value="Chromosome 1"/>
</dbReference>
<dbReference type="EMBL" id="CP021361">
    <property type="protein sequence ID" value="ART51579.1"/>
    <property type="molecule type" value="Genomic_DNA"/>
</dbReference>
<dbReference type="InterPro" id="IPR023753">
    <property type="entry name" value="FAD/NAD-binding_dom"/>
</dbReference>
<dbReference type="Gene3D" id="3.20.20.70">
    <property type="entry name" value="Aldolase class I"/>
    <property type="match status" value="1"/>
</dbReference>
<dbReference type="FunFam" id="3.50.50.60:FF:000113">
    <property type="entry name" value="NADPH-dependent 2,4-dienoyl-CoA reductase"/>
    <property type="match status" value="1"/>
</dbReference>
<dbReference type="InterPro" id="IPR001155">
    <property type="entry name" value="OxRdtase_FMN_N"/>
</dbReference>
<comment type="cofactor">
    <cofactor evidence="2">
        <name>[4Fe-4S] cluster</name>
        <dbReference type="ChEBI" id="CHEBI:49883"/>
    </cofactor>
</comment>
<dbReference type="InterPro" id="IPR051793">
    <property type="entry name" value="NADH:flavin_oxidoreductase"/>
</dbReference>
<dbReference type="Gene3D" id="3.50.50.60">
    <property type="entry name" value="FAD/NAD(P)-binding domain"/>
    <property type="match status" value="1"/>
</dbReference>
<dbReference type="Gene3D" id="3.40.50.720">
    <property type="entry name" value="NAD(P)-binding Rossmann-like Domain"/>
    <property type="match status" value="1"/>
</dbReference>
<dbReference type="GO" id="GO:0046872">
    <property type="term" value="F:metal ion binding"/>
    <property type="evidence" value="ECO:0007669"/>
    <property type="project" value="UniProtKB-KW"/>
</dbReference>
<dbReference type="PANTHER" id="PTHR42917:SF2">
    <property type="entry name" value="2,4-DIENOYL-COA REDUCTASE [(2E)-ENOYL-COA-PRODUCING]"/>
    <property type="match status" value="1"/>
</dbReference>